<protein>
    <recommendedName>
        <fullName evidence="3">RING-type E3 ubiquitin transferase</fullName>
        <ecNumber evidence="3">2.3.2.27</ecNumber>
    </recommendedName>
</protein>
<evidence type="ECO:0000256" key="1">
    <source>
        <dbReference type="ARBA" id="ARBA00000900"/>
    </source>
</evidence>
<dbReference type="InterPro" id="IPR013083">
    <property type="entry name" value="Znf_RING/FYVE/PHD"/>
</dbReference>
<dbReference type="AlphaFoldDB" id="A0A218WCB4"/>
<evidence type="ECO:0000259" key="11">
    <source>
        <dbReference type="PROSITE" id="PS50089"/>
    </source>
</evidence>
<dbReference type="Proteomes" id="UP000197138">
    <property type="component" value="Unassembled WGS sequence"/>
</dbReference>
<sequence length="386" mass="42614">MDCDFSTSSAAGKLLSFGASSSVAAADDEVFEDSCSICLEPFTAQDPSTVRSSVKSHIKNHNRVSVVFVITTCKHEYHLQCILEWSQRSKECPICWQLLTLKDPNSQDLLDAVERERSIRSRISTTSPTLTGSRERLIGHDVSSDPEFDESFMRRLAALVSRDRDVQQRESERSTSFDQSGTPIFRSRVNFPRMSCPSETTGADNHDIHVQSSDGDFTGSNMPFSVTMHPPSHDASASVNSTRVAEKPSSPENSSFSDSLKLKLSSASARYKESISKSTRSLKDRILARNSVKELSKGVQREMSAGVARLIERLDLNSKQSGTSVSVPSRCDTTMKSPMKGEGVQEDITLQYASSNADVYDMGSIPGRLEVVPSQVWICYIWSIVL</sequence>
<dbReference type="InterPro" id="IPR024766">
    <property type="entry name" value="Znf_RING_H2"/>
</dbReference>
<evidence type="ECO:0000256" key="6">
    <source>
        <dbReference type="ARBA" id="ARBA00022771"/>
    </source>
</evidence>
<dbReference type="Gene3D" id="3.30.40.10">
    <property type="entry name" value="Zinc/RING finger domain, C3HC4 (zinc finger)"/>
    <property type="match status" value="1"/>
</dbReference>
<evidence type="ECO:0000256" key="9">
    <source>
        <dbReference type="PROSITE-ProRule" id="PRU00175"/>
    </source>
</evidence>
<evidence type="ECO:0000313" key="13">
    <source>
        <dbReference type="Proteomes" id="UP000197138"/>
    </source>
</evidence>
<comment type="caution">
    <text evidence="12">The sequence shown here is derived from an EMBL/GenBank/DDBJ whole genome shotgun (WGS) entry which is preliminary data.</text>
</comment>
<dbReference type="EMBL" id="MTKT01004810">
    <property type="protein sequence ID" value="OWM69841.1"/>
    <property type="molecule type" value="Genomic_DNA"/>
</dbReference>
<dbReference type="SUPFAM" id="SSF57850">
    <property type="entry name" value="RING/U-box"/>
    <property type="match status" value="1"/>
</dbReference>
<feature type="compositionally biased region" description="Polar residues" evidence="10">
    <location>
        <begin position="321"/>
        <end position="336"/>
    </location>
</feature>
<evidence type="ECO:0000313" key="12">
    <source>
        <dbReference type="EMBL" id="OWM69841.1"/>
    </source>
</evidence>
<feature type="region of interest" description="Disordered" evidence="10">
    <location>
        <begin position="161"/>
        <end position="184"/>
    </location>
</feature>
<dbReference type="GO" id="GO:0008270">
    <property type="term" value="F:zinc ion binding"/>
    <property type="evidence" value="ECO:0007669"/>
    <property type="project" value="UniProtKB-KW"/>
</dbReference>
<feature type="domain" description="RING-type" evidence="11">
    <location>
        <begin position="35"/>
        <end position="95"/>
    </location>
</feature>
<comment type="catalytic activity">
    <reaction evidence="1">
        <text>S-ubiquitinyl-[E2 ubiquitin-conjugating enzyme]-L-cysteine + [acceptor protein]-L-lysine = [E2 ubiquitin-conjugating enzyme]-L-cysteine + N(6)-ubiquitinyl-[acceptor protein]-L-lysine.</text>
        <dbReference type="EC" id="2.3.2.27"/>
    </reaction>
</comment>
<evidence type="ECO:0000256" key="8">
    <source>
        <dbReference type="ARBA" id="ARBA00022833"/>
    </source>
</evidence>
<proteinExistence type="predicted"/>
<gene>
    <name evidence="12" type="ORF">CDL15_Pgr025690</name>
</gene>
<dbReference type="PANTHER" id="PTHR46463:SF16">
    <property type="entry name" value="E3 UBIQUITIN-PROTEIN LIGASE RHF1A"/>
    <property type="match status" value="1"/>
</dbReference>
<dbReference type="EC" id="2.3.2.27" evidence="3"/>
<dbReference type="PROSITE" id="PS50089">
    <property type="entry name" value="ZF_RING_2"/>
    <property type="match status" value="1"/>
</dbReference>
<evidence type="ECO:0000256" key="10">
    <source>
        <dbReference type="SAM" id="MobiDB-lite"/>
    </source>
</evidence>
<evidence type="ECO:0000256" key="3">
    <source>
        <dbReference type="ARBA" id="ARBA00012483"/>
    </source>
</evidence>
<dbReference type="GO" id="GO:0061630">
    <property type="term" value="F:ubiquitin protein ligase activity"/>
    <property type="evidence" value="ECO:0007669"/>
    <property type="project" value="UniProtKB-EC"/>
</dbReference>
<comment type="pathway">
    <text evidence="2">Protein modification; protein ubiquitination.</text>
</comment>
<evidence type="ECO:0000256" key="5">
    <source>
        <dbReference type="ARBA" id="ARBA00022723"/>
    </source>
</evidence>
<keyword evidence="5" id="KW-0479">Metal-binding</keyword>
<keyword evidence="7" id="KW-0833">Ubl conjugation pathway</keyword>
<name>A0A218WCB4_PUNGR</name>
<organism evidence="12 13">
    <name type="scientific">Punica granatum</name>
    <name type="common">Pomegranate</name>
    <dbReference type="NCBI Taxonomy" id="22663"/>
    <lineage>
        <taxon>Eukaryota</taxon>
        <taxon>Viridiplantae</taxon>
        <taxon>Streptophyta</taxon>
        <taxon>Embryophyta</taxon>
        <taxon>Tracheophyta</taxon>
        <taxon>Spermatophyta</taxon>
        <taxon>Magnoliopsida</taxon>
        <taxon>eudicotyledons</taxon>
        <taxon>Gunneridae</taxon>
        <taxon>Pentapetalae</taxon>
        <taxon>rosids</taxon>
        <taxon>malvids</taxon>
        <taxon>Myrtales</taxon>
        <taxon>Lythraceae</taxon>
        <taxon>Punica</taxon>
    </lineage>
</organism>
<evidence type="ECO:0000256" key="2">
    <source>
        <dbReference type="ARBA" id="ARBA00004906"/>
    </source>
</evidence>
<dbReference type="PANTHER" id="PTHR46463">
    <property type="entry name" value="ZINC FINGER, RING/FYVE/PHD-TYPE"/>
    <property type="match status" value="1"/>
</dbReference>
<feature type="region of interest" description="Disordered" evidence="10">
    <location>
        <begin position="321"/>
        <end position="340"/>
    </location>
</feature>
<dbReference type="SMART" id="SM00184">
    <property type="entry name" value="RING"/>
    <property type="match status" value="1"/>
</dbReference>
<feature type="region of interest" description="Disordered" evidence="10">
    <location>
        <begin position="216"/>
        <end position="259"/>
    </location>
</feature>
<keyword evidence="4" id="KW-0808">Transferase</keyword>
<feature type="compositionally biased region" description="Low complexity" evidence="10">
    <location>
        <begin position="250"/>
        <end position="259"/>
    </location>
</feature>
<evidence type="ECO:0000256" key="4">
    <source>
        <dbReference type="ARBA" id="ARBA00022679"/>
    </source>
</evidence>
<reference evidence="13" key="1">
    <citation type="journal article" date="2017" name="Plant J.">
        <title>The pomegranate (Punica granatum L.) genome and the genomics of punicalagin biosynthesis.</title>
        <authorList>
            <person name="Qin G."/>
            <person name="Xu C."/>
            <person name="Ming R."/>
            <person name="Tang H."/>
            <person name="Guyot R."/>
            <person name="Kramer E.M."/>
            <person name="Hu Y."/>
            <person name="Yi X."/>
            <person name="Qi Y."/>
            <person name="Xu X."/>
            <person name="Gao Z."/>
            <person name="Pan H."/>
            <person name="Jian J."/>
            <person name="Tian Y."/>
            <person name="Yue Z."/>
            <person name="Xu Y."/>
        </authorList>
    </citation>
    <scope>NUCLEOTIDE SEQUENCE [LARGE SCALE GENOMIC DNA]</scope>
    <source>
        <strain evidence="13">cv. Dabenzi</strain>
    </source>
</reference>
<feature type="compositionally biased region" description="Basic and acidic residues" evidence="10">
    <location>
        <begin position="161"/>
        <end position="175"/>
    </location>
</feature>
<dbReference type="Pfam" id="PF12678">
    <property type="entry name" value="zf-rbx1"/>
    <property type="match status" value="1"/>
</dbReference>
<keyword evidence="8" id="KW-0862">Zinc</keyword>
<accession>A0A218WCB4</accession>
<dbReference type="InterPro" id="IPR001841">
    <property type="entry name" value="Znf_RING"/>
</dbReference>
<keyword evidence="6 9" id="KW-0863">Zinc-finger</keyword>
<evidence type="ECO:0000256" key="7">
    <source>
        <dbReference type="ARBA" id="ARBA00022786"/>
    </source>
</evidence>